<dbReference type="Proteomes" id="UP000280344">
    <property type="component" value="Chromosome"/>
</dbReference>
<dbReference type="GO" id="GO:0019200">
    <property type="term" value="F:carbohydrate kinase activity"/>
    <property type="evidence" value="ECO:0007669"/>
    <property type="project" value="UniProtKB-ARBA"/>
</dbReference>
<dbReference type="InterPro" id="IPR050861">
    <property type="entry name" value="Dihydroxyacetone_Kinase"/>
</dbReference>
<keyword evidence="6" id="KW-0119">Carbohydrate metabolism</keyword>
<dbReference type="SUPFAM" id="SSF82549">
    <property type="entry name" value="DAK1/DegV-like"/>
    <property type="match status" value="1"/>
</dbReference>
<dbReference type="PANTHER" id="PTHR28629:SF4">
    <property type="entry name" value="TRIOKINASE_FMN CYCLASE"/>
    <property type="match status" value="1"/>
</dbReference>
<dbReference type="GO" id="GO:0019563">
    <property type="term" value="P:glycerol catabolic process"/>
    <property type="evidence" value="ECO:0007669"/>
    <property type="project" value="TreeGrafter"/>
</dbReference>
<dbReference type="Gene3D" id="1.25.40.340">
    <property type="match status" value="1"/>
</dbReference>
<evidence type="ECO:0000256" key="5">
    <source>
        <dbReference type="ARBA" id="ARBA00022840"/>
    </source>
</evidence>
<evidence type="ECO:0000256" key="2">
    <source>
        <dbReference type="ARBA" id="ARBA00022679"/>
    </source>
</evidence>
<keyword evidence="2" id="KW-0808">Transferase</keyword>
<dbReference type="RefSeq" id="WP_126704213.1">
    <property type="nucleotide sequence ID" value="NZ_CP034593.1"/>
</dbReference>
<dbReference type="GO" id="GO:0004371">
    <property type="term" value="F:glycerone kinase activity"/>
    <property type="evidence" value="ECO:0007669"/>
    <property type="project" value="InterPro"/>
</dbReference>
<dbReference type="Gene3D" id="3.40.50.10440">
    <property type="entry name" value="Dihydroxyacetone kinase, domain 1"/>
    <property type="match status" value="1"/>
</dbReference>
<dbReference type="GO" id="GO:0009758">
    <property type="term" value="P:carbohydrate utilization"/>
    <property type="evidence" value="ECO:0007669"/>
    <property type="project" value="UniProtKB-ARBA"/>
</dbReference>
<evidence type="ECO:0000256" key="4">
    <source>
        <dbReference type="ARBA" id="ARBA00022777"/>
    </source>
</evidence>
<dbReference type="GO" id="GO:0071322">
    <property type="term" value="P:cellular response to carbohydrate stimulus"/>
    <property type="evidence" value="ECO:0007669"/>
    <property type="project" value="UniProtKB-ARBA"/>
</dbReference>
<dbReference type="InterPro" id="IPR036117">
    <property type="entry name" value="DhaL_dom_sf"/>
</dbReference>
<reference evidence="9 10" key="1">
    <citation type="submission" date="2018-12" db="EMBL/GenBank/DDBJ databases">
        <title>Complete genome sequence of Flaviflexus sp. H23T48.</title>
        <authorList>
            <person name="Bae J.-W."/>
            <person name="Lee J.-Y."/>
        </authorList>
    </citation>
    <scope>NUCLEOTIDE SEQUENCE [LARGE SCALE GENOMIC DNA]</scope>
    <source>
        <strain evidence="9 10">H23T48</strain>
    </source>
</reference>
<dbReference type="InterPro" id="IPR004006">
    <property type="entry name" value="DhaK_dom"/>
</dbReference>
<dbReference type="PROSITE" id="PS51481">
    <property type="entry name" value="DHAK"/>
    <property type="match status" value="1"/>
</dbReference>
<accession>A0A3Q9G4E4</accession>
<dbReference type="KEGG" id="flh:EJ997_08765"/>
<dbReference type="NCBIfam" id="NF011049">
    <property type="entry name" value="PRK14479.1"/>
    <property type="match status" value="1"/>
</dbReference>
<organism evidence="9 10">
    <name type="scientific">Flaviflexus ciconiae</name>
    <dbReference type="NCBI Taxonomy" id="2496867"/>
    <lineage>
        <taxon>Bacteria</taxon>
        <taxon>Bacillati</taxon>
        <taxon>Actinomycetota</taxon>
        <taxon>Actinomycetes</taxon>
        <taxon>Actinomycetales</taxon>
        <taxon>Actinomycetaceae</taxon>
        <taxon>Flaviflexus</taxon>
    </lineage>
</organism>
<dbReference type="FunFam" id="3.30.1180.20:FF:000001">
    <property type="entry name" value="Dihydroxyacetone kinase 1"/>
    <property type="match status" value="1"/>
</dbReference>
<proteinExistence type="predicted"/>
<evidence type="ECO:0000256" key="6">
    <source>
        <dbReference type="ARBA" id="ARBA00023277"/>
    </source>
</evidence>
<dbReference type="GO" id="GO:0005524">
    <property type="term" value="F:ATP binding"/>
    <property type="evidence" value="ECO:0007669"/>
    <property type="project" value="UniProtKB-KW"/>
</dbReference>
<dbReference type="AlphaFoldDB" id="A0A3Q9G4E4"/>
<evidence type="ECO:0000256" key="3">
    <source>
        <dbReference type="ARBA" id="ARBA00022741"/>
    </source>
</evidence>
<feature type="domain" description="DhaL" evidence="7">
    <location>
        <begin position="363"/>
        <end position="562"/>
    </location>
</feature>
<keyword evidence="3" id="KW-0547">Nucleotide-binding</keyword>
<comment type="pathway">
    <text evidence="1">Carbohydrate metabolism.</text>
</comment>
<dbReference type="SMART" id="SM01120">
    <property type="entry name" value="Dak2"/>
    <property type="match status" value="1"/>
</dbReference>
<protein>
    <submittedName>
        <fullName evidence="9">Dihydroxyacetone kinase family protein</fullName>
    </submittedName>
</protein>
<dbReference type="FunFam" id="3.40.50.10440:FF:000003">
    <property type="entry name" value="Homodimeric dihydroxyacetone kinase"/>
    <property type="match status" value="1"/>
</dbReference>
<dbReference type="GO" id="GO:0030246">
    <property type="term" value="F:carbohydrate binding"/>
    <property type="evidence" value="ECO:0007669"/>
    <property type="project" value="UniProtKB-ARBA"/>
</dbReference>
<keyword evidence="10" id="KW-1185">Reference proteome</keyword>
<dbReference type="OrthoDB" id="9806345at2"/>
<dbReference type="Gene3D" id="3.30.1180.20">
    <property type="entry name" value="Dihydroxyacetone kinase, domain 2"/>
    <property type="match status" value="1"/>
</dbReference>
<name>A0A3Q9G4E4_9ACTO</name>
<dbReference type="SUPFAM" id="SSF101473">
    <property type="entry name" value="DhaL-like"/>
    <property type="match status" value="1"/>
</dbReference>
<sequence>MTRLVNVPEDFPAESLRGFVLANKRYVKPVYGGVVRSTATRDGKVAVVYGGGSGHYPAFAGWVGQGFADGAVCGNIFSSPSGAQAYSVLKAADRGAGVLIGFGNYAGDVLHFGQAIERLRAEGIDADTLVVTDDIASGSKDELEKRRGIAGDFPTFKIASAAAEAGKDFEEVKRVFAKANDATRSFGVAFDGCTLPGADGPLFTVPEGKMAIGLGIHGEPGVDEAPLGTANEVAKTLVDGLLEERPEGANRVVAMVNGLGDTKYEELFIVAGAVHDLLEEAGIVVEDLESGEFVTSLDMAGISLTLTWVDDELLEYWNAPCDSPAYRKGSVKQVERDDAVLNNEAAKVTVTETGSEASQAAASKAADLLGEIATMLESKKDELGELDAVAGDGDHGIGMENGSRAAAKAAQALVADGAGLSTTLAAAGDAWSDRAGGTSGALWGAILTSFGAALGNEDAPTENKLVEAVVAAREAVQRLGGAEVGDKTLVDALVPLTEALTTTEGDLKTKAEAALKAGEEGASSTTDLVAKVGRARPLGQKSVGTPDPGAISLVEVARVLLGAL</sequence>
<evidence type="ECO:0000259" key="7">
    <source>
        <dbReference type="PROSITE" id="PS51480"/>
    </source>
</evidence>
<dbReference type="Pfam" id="PF02733">
    <property type="entry name" value="Dak1"/>
    <property type="match status" value="1"/>
</dbReference>
<dbReference type="EMBL" id="CP034593">
    <property type="protein sequence ID" value="AZQ77410.1"/>
    <property type="molecule type" value="Genomic_DNA"/>
</dbReference>
<keyword evidence="5" id="KW-0067">ATP-binding</keyword>
<dbReference type="PROSITE" id="PS51480">
    <property type="entry name" value="DHAL"/>
    <property type="match status" value="1"/>
</dbReference>
<evidence type="ECO:0000313" key="10">
    <source>
        <dbReference type="Proteomes" id="UP000280344"/>
    </source>
</evidence>
<evidence type="ECO:0000259" key="8">
    <source>
        <dbReference type="PROSITE" id="PS51481"/>
    </source>
</evidence>
<keyword evidence="4 9" id="KW-0418">Kinase</keyword>
<dbReference type="InterPro" id="IPR004007">
    <property type="entry name" value="DhaL_dom"/>
</dbReference>
<dbReference type="PANTHER" id="PTHR28629">
    <property type="entry name" value="TRIOKINASE/FMN CYCLASE"/>
    <property type="match status" value="1"/>
</dbReference>
<dbReference type="Pfam" id="PF02734">
    <property type="entry name" value="Dak2"/>
    <property type="match status" value="1"/>
</dbReference>
<dbReference type="FunFam" id="1.25.40.340:FF:000002">
    <property type="entry name" value="Dihydroxyacetone kinase, L subunit"/>
    <property type="match status" value="1"/>
</dbReference>
<gene>
    <name evidence="9" type="ORF">EJ997_08765</name>
</gene>
<dbReference type="GO" id="GO:0005829">
    <property type="term" value="C:cytosol"/>
    <property type="evidence" value="ECO:0007669"/>
    <property type="project" value="TreeGrafter"/>
</dbReference>
<evidence type="ECO:0000313" key="9">
    <source>
        <dbReference type="EMBL" id="AZQ77410.1"/>
    </source>
</evidence>
<evidence type="ECO:0000256" key="1">
    <source>
        <dbReference type="ARBA" id="ARBA00005007"/>
    </source>
</evidence>
<feature type="domain" description="DhaK" evidence="8">
    <location>
        <begin position="7"/>
        <end position="326"/>
    </location>
</feature>